<keyword evidence="8" id="KW-0448">Lipopolysaccharide biosynthesis</keyword>
<accession>A0A921TBE8</accession>
<dbReference type="AlphaFoldDB" id="A0A921TBE8"/>
<evidence type="ECO:0000256" key="2">
    <source>
        <dbReference type="ARBA" id="ARBA00004713"/>
    </source>
</evidence>
<dbReference type="Pfam" id="PF04413">
    <property type="entry name" value="Glycos_transf_N"/>
    <property type="match status" value="1"/>
</dbReference>
<dbReference type="Proteomes" id="UP000698242">
    <property type="component" value="Unassembled WGS sequence"/>
</dbReference>
<protein>
    <recommendedName>
        <fullName evidence="4 8">3-deoxy-D-manno-octulosonic acid transferase</fullName>
        <shortName evidence="8">Kdo transferase</shortName>
        <ecNumber evidence="3 8">2.4.99.12</ecNumber>
    </recommendedName>
    <alternativeName>
        <fullName evidence="6 8">Lipid IV(A) 3-deoxy-D-manno-octulosonic acid transferase</fullName>
    </alternativeName>
</protein>
<comment type="subcellular location">
    <subcellularLocation>
        <location evidence="8">Cell membrane</location>
    </subcellularLocation>
</comment>
<sequence length="419" mass="44780">MSLSFAQLLRRAGAERAAIAARRKLAAPGADAIPGDLDESLGRSRAERPGGTLLWVHLAPGVDPRGIRSLLAALRQEHRDLSCLLSCDEPSALRAACGEVPGERVVAAPIDTPAIAQRFLSHWRPDMAIWVGMDMRPALAGAALDRGVPMGGIDLDLRALPGRFRKGGARQLARFRFLLASTPPPAGLESQLGRAVERVGRLRPLQAPLRCNEGEREHLAGLLLSRPVWLAAGLRAEELAAVATAHRIASHLSHRLLLIVVPEAPEEGAMLRDRLAAQGWRCALRSADEEPRDDTAIYVADTAGEDGLWYRLAPISFLGGTLSPPAAGRDPGAPAALGSAVLHGPATAAHADSYAALHQGRAAWRVRDGEDLGRVVERLLSPEKVARLAHAAWMVTTDGADAFNRAHELIEAMLDEVSQ</sequence>
<evidence type="ECO:0000256" key="7">
    <source>
        <dbReference type="ARBA" id="ARBA00049183"/>
    </source>
</evidence>
<evidence type="ECO:0000256" key="8">
    <source>
        <dbReference type="RuleBase" id="RU365103"/>
    </source>
</evidence>
<keyword evidence="5 8" id="KW-0808">Transferase</keyword>
<reference evidence="10" key="1">
    <citation type="submission" date="2013-03" db="EMBL/GenBank/DDBJ databases">
        <title>Genome Sequence of the Profundibacterium mesophilum strain KAUST100406-0324T from Red Sea, a novel genus in the family Rhodobacteraceae.</title>
        <authorList>
            <person name="Essack M."/>
            <person name="Alam I."/>
            <person name="Lafi F."/>
            <person name="Alawi W."/>
            <person name="Kamanu F."/>
            <person name="Al-Suwailem A."/>
            <person name="Lee O.O."/>
            <person name="Xu Y."/>
            <person name="Bajic V."/>
            <person name="Qian P.-Y."/>
            <person name="Archer J."/>
        </authorList>
    </citation>
    <scope>NUCLEOTIDE SEQUENCE</scope>
    <source>
        <strain evidence="10">KAUST100406-0324</strain>
    </source>
</reference>
<dbReference type="InterPro" id="IPR039901">
    <property type="entry name" value="Kdotransferase"/>
</dbReference>
<dbReference type="GO" id="GO:0009245">
    <property type="term" value="P:lipid A biosynthetic process"/>
    <property type="evidence" value="ECO:0007669"/>
    <property type="project" value="TreeGrafter"/>
</dbReference>
<keyword evidence="8" id="KW-0472">Membrane</keyword>
<evidence type="ECO:0000256" key="3">
    <source>
        <dbReference type="ARBA" id="ARBA00012621"/>
    </source>
</evidence>
<dbReference type="EMBL" id="APKE01000025">
    <property type="protein sequence ID" value="KAF0675480.1"/>
    <property type="molecule type" value="Genomic_DNA"/>
</dbReference>
<dbReference type="GO" id="GO:0009244">
    <property type="term" value="P:lipopolysaccharide core region biosynthetic process"/>
    <property type="evidence" value="ECO:0007669"/>
    <property type="project" value="UniProtKB-UniRule"/>
</dbReference>
<gene>
    <name evidence="10" type="primary">kdtA</name>
    <name evidence="10" type="ORF">PMES_02110</name>
</gene>
<evidence type="ECO:0000313" key="11">
    <source>
        <dbReference type="Proteomes" id="UP000698242"/>
    </source>
</evidence>
<evidence type="ECO:0000256" key="5">
    <source>
        <dbReference type="ARBA" id="ARBA00022679"/>
    </source>
</evidence>
<dbReference type="PANTHER" id="PTHR42755:SF1">
    <property type="entry name" value="3-DEOXY-D-MANNO-OCTULOSONIC ACID TRANSFERASE, MITOCHONDRIAL-RELATED"/>
    <property type="match status" value="1"/>
</dbReference>
<proteinExistence type="inferred from homology"/>
<feature type="domain" description="3-deoxy-D-manno-octulosonic-acid transferase N-terminal" evidence="9">
    <location>
        <begin position="37"/>
        <end position="151"/>
    </location>
</feature>
<evidence type="ECO:0000256" key="4">
    <source>
        <dbReference type="ARBA" id="ARBA00019077"/>
    </source>
</evidence>
<dbReference type="InterPro" id="IPR038107">
    <property type="entry name" value="Glycos_transf_N_sf"/>
</dbReference>
<name>A0A921TBE8_9RHOB</name>
<dbReference type="GO" id="GO:0005886">
    <property type="term" value="C:plasma membrane"/>
    <property type="evidence" value="ECO:0007669"/>
    <property type="project" value="UniProtKB-SubCell"/>
</dbReference>
<keyword evidence="11" id="KW-1185">Reference proteome</keyword>
<dbReference type="InterPro" id="IPR007507">
    <property type="entry name" value="Glycos_transf_N"/>
</dbReference>
<comment type="function">
    <text evidence="1 8">Involved in lipopolysaccharide (LPS) biosynthesis. Catalyzes the transfer of 3-deoxy-D-manno-octulosonate (Kdo) residue(s) from CMP-Kdo to lipid IV(A), the tetraacyldisaccharide-1,4'-bisphosphate precursor of lipid A.</text>
</comment>
<keyword evidence="8" id="KW-1003">Cell membrane</keyword>
<dbReference type="Gene3D" id="3.40.50.11720">
    <property type="entry name" value="3-Deoxy-D-manno-octulosonic-acid transferase, N-terminal domain"/>
    <property type="match status" value="1"/>
</dbReference>
<evidence type="ECO:0000259" key="9">
    <source>
        <dbReference type="Pfam" id="PF04413"/>
    </source>
</evidence>
<dbReference type="GO" id="GO:0043842">
    <property type="term" value="F:Kdo transferase activity"/>
    <property type="evidence" value="ECO:0007669"/>
    <property type="project" value="UniProtKB-EC"/>
</dbReference>
<comment type="caution">
    <text evidence="10">The sequence shown here is derived from an EMBL/GenBank/DDBJ whole genome shotgun (WGS) entry which is preliminary data.</text>
</comment>
<dbReference type="RefSeq" id="WP_159965634.1">
    <property type="nucleotide sequence ID" value="NZ_APKE01000025.1"/>
</dbReference>
<evidence type="ECO:0000256" key="6">
    <source>
        <dbReference type="ARBA" id="ARBA00031445"/>
    </source>
</evidence>
<comment type="catalytic activity">
    <reaction evidence="7 8">
        <text>lipid IVA (E. coli) + CMP-3-deoxy-beta-D-manno-octulosonate = alpha-Kdo-(2-&gt;6)-lipid IVA (E. coli) + CMP + H(+)</text>
        <dbReference type="Rhea" id="RHEA:28066"/>
        <dbReference type="ChEBI" id="CHEBI:15378"/>
        <dbReference type="ChEBI" id="CHEBI:58603"/>
        <dbReference type="ChEBI" id="CHEBI:60364"/>
        <dbReference type="ChEBI" id="CHEBI:60377"/>
        <dbReference type="ChEBI" id="CHEBI:85987"/>
        <dbReference type="EC" id="2.4.99.12"/>
    </reaction>
</comment>
<organism evidence="10 11">
    <name type="scientific">Profundibacterium mesophilum KAUST100406-0324</name>
    <dbReference type="NCBI Taxonomy" id="1037889"/>
    <lineage>
        <taxon>Bacteria</taxon>
        <taxon>Pseudomonadati</taxon>
        <taxon>Pseudomonadota</taxon>
        <taxon>Alphaproteobacteria</taxon>
        <taxon>Rhodobacterales</taxon>
        <taxon>Roseobacteraceae</taxon>
        <taxon>Profundibacterium</taxon>
    </lineage>
</organism>
<evidence type="ECO:0000256" key="1">
    <source>
        <dbReference type="ARBA" id="ARBA00003394"/>
    </source>
</evidence>
<comment type="pathway">
    <text evidence="2 8">Bacterial outer membrane biogenesis; LPS core biosynthesis.</text>
</comment>
<comment type="similarity">
    <text evidence="8">Belongs to the glycosyltransferase group 1 family.</text>
</comment>
<dbReference type="Gene3D" id="3.40.50.2000">
    <property type="entry name" value="Glycogen Phosphorylase B"/>
    <property type="match status" value="1"/>
</dbReference>
<dbReference type="EC" id="2.4.99.12" evidence="3 8"/>
<dbReference type="OrthoDB" id="9789797at2"/>
<evidence type="ECO:0000313" key="10">
    <source>
        <dbReference type="EMBL" id="KAF0675480.1"/>
    </source>
</evidence>
<dbReference type="PANTHER" id="PTHR42755">
    <property type="entry name" value="3-DEOXY-MANNO-OCTULOSONATE CYTIDYLYLTRANSFERASE"/>
    <property type="match status" value="1"/>
</dbReference>